<proteinExistence type="predicted"/>
<sequence>MMNWSCGCYGGLGGENFRAGLDGCSSGVQVRQKWMGAVVSSSCTGRAREETGDRWGQQQRRRCLAAAVARRESRDDEIRQEREAGWRIEEDDWV</sequence>
<protein>
    <recommendedName>
        <fullName evidence="3">MHC class I antigen</fullName>
    </recommendedName>
</protein>
<dbReference type="AlphaFoldDB" id="A0AAW1XDN6"/>
<accession>A0AAW1XDN6</accession>
<organism evidence="1 2">
    <name type="scientific">Rubus argutus</name>
    <name type="common">Southern blackberry</name>
    <dbReference type="NCBI Taxonomy" id="59490"/>
    <lineage>
        <taxon>Eukaryota</taxon>
        <taxon>Viridiplantae</taxon>
        <taxon>Streptophyta</taxon>
        <taxon>Embryophyta</taxon>
        <taxon>Tracheophyta</taxon>
        <taxon>Spermatophyta</taxon>
        <taxon>Magnoliopsida</taxon>
        <taxon>eudicotyledons</taxon>
        <taxon>Gunneridae</taxon>
        <taxon>Pentapetalae</taxon>
        <taxon>rosids</taxon>
        <taxon>fabids</taxon>
        <taxon>Rosales</taxon>
        <taxon>Rosaceae</taxon>
        <taxon>Rosoideae</taxon>
        <taxon>Rosoideae incertae sedis</taxon>
        <taxon>Rubus</taxon>
    </lineage>
</organism>
<evidence type="ECO:0008006" key="3">
    <source>
        <dbReference type="Google" id="ProtNLM"/>
    </source>
</evidence>
<dbReference type="Proteomes" id="UP001457282">
    <property type="component" value="Unassembled WGS sequence"/>
</dbReference>
<evidence type="ECO:0000313" key="2">
    <source>
        <dbReference type="Proteomes" id="UP001457282"/>
    </source>
</evidence>
<evidence type="ECO:0000313" key="1">
    <source>
        <dbReference type="EMBL" id="KAK9934533.1"/>
    </source>
</evidence>
<dbReference type="EMBL" id="JBEDUW010000004">
    <property type="protein sequence ID" value="KAK9934533.1"/>
    <property type="molecule type" value="Genomic_DNA"/>
</dbReference>
<reference evidence="1 2" key="1">
    <citation type="journal article" date="2023" name="G3 (Bethesda)">
        <title>A chromosome-length genome assembly and annotation of blackberry (Rubus argutus, cv. 'Hillquist').</title>
        <authorList>
            <person name="Bruna T."/>
            <person name="Aryal R."/>
            <person name="Dudchenko O."/>
            <person name="Sargent D.J."/>
            <person name="Mead D."/>
            <person name="Buti M."/>
            <person name="Cavallini A."/>
            <person name="Hytonen T."/>
            <person name="Andres J."/>
            <person name="Pham M."/>
            <person name="Weisz D."/>
            <person name="Mascagni F."/>
            <person name="Usai G."/>
            <person name="Natali L."/>
            <person name="Bassil N."/>
            <person name="Fernandez G.E."/>
            <person name="Lomsadze A."/>
            <person name="Armour M."/>
            <person name="Olukolu B."/>
            <person name="Poorten T."/>
            <person name="Britton C."/>
            <person name="Davik J."/>
            <person name="Ashrafi H."/>
            <person name="Aiden E.L."/>
            <person name="Borodovsky M."/>
            <person name="Worthington M."/>
        </authorList>
    </citation>
    <scope>NUCLEOTIDE SEQUENCE [LARGE SCALE GENOMIC DNA]</scope>
    <source>
        <strain evidence="1">PI 553951</strain>
    </source>
</reference>
<gene>
    <name evidence="1" type="ORF">M0R45_021673</name>
</gene>
<comment type="caution">
    <text evidence="1">The sequence shown here is derived from an EMBL/GenBank/DDBJ whole genome shotgun (WGS) entry which is preliminary data.</text>
</comment>
<name>A0AAW1XDN6_RUBAR</name>
<keyword evidence="2" id="KW-1185">Reference proteome</keyword>